<feature type="coiled-coil region" evidence="1">
    <location>
        <begin position="255"/>
        <end position="465"/>
    </location>
</feature>
<dbReference type="EMBL" id="CCKQ01011540">
    <property type="protein sequence ID" value="CDW83112.1"/>
    <property type="molecule type" value="Genomic_DNA"/>
</dbReference>
<keyword evidence="4" id="KW-1185">Reference proteome</keyword>
<feature type="region of interest" description="Disordered" evidence="2">
    <location>
        <begin position="659"/>
        <end position="681"/>
    </location>
</feature>
<gene>
    <name evidence="3" type="primary">Contig16163.g17227</name>
    <name evidence="3" type="ORF">STYLEM_12151</name>
</gene>
<evidence type="ECO:0000256" key="2">
    <source>
        <dbReference type="SAM" id="MobiDB-lite"/>
    </source>
</evidence>
<dbReference type="InParanoid" id="A0A078AP66"/>
<feature type="compositionally biased region" description="Polar residues" evidence="2">
    <location>
        <begin position="1052"/>
        <end position="1067"/>
    </location>
</feature>
<feature type="region of interest" description="Disordered" evidence="2">
    <location>
        <begin position="1232"/>
        <end position="1270"/>
    </location>
</feature>
<feature type="region of interest" description="Disordered" evidence="2">
    <location>
        <begin position="921"/>
        <end position="981"/>
    </location>
</feature>
<feature type="compositionally biased region" description="Low complexity" evidence="2">
    <location>
        <begin position="1232"/>
        <end position="1244"/>
    </location>
</feature>
<evidence type="ECO:0000256" key="1">
    <source>
        <dbReference type="SAM" id="Coils"/>
    </source>
</evidence>
<feature type="compositionally biased region" description="Basic and acidic residues" evidence="2">
    <location>
        <begin position="1251"/>
        <end position="1265"/>
    </location>
</feature>
<feature type="coiled-coil region" evidence="1">
    <location>
        <begin position="819"/>
        <end position="853"/>
    </location>
</feature>
<sequence length="1324" mass="153682">MLAGQALNGIMPSATEEVLRLRKELRLKDAEFSKERAILEQKNQQMEQQLKDSKDREESQKRIHETMINCLNSNDPSQTSQAISQLQQNEKQLKSDVNDLLSKNRMLHDEIDIKEKNYKRQLDDKDMKIKDLEIQIERMRLDQKQMQMEFDQDKKDLSIKLQNAFRDREQDSQKAEIKFKVENNDLKNEIERLKLMYQRDNEKLKSEFDMNLKEMRMIHEQEKFNLQYKAEKSNNDLSSLINKINTQGLNESHRSDKVIRKREELEQEIMSLHHEVEQIKVQYDVEISKITQDKVQAENKAMKLQKSLDKIKNAPKPVKIDLPVNNEQKQQDNAKVIQSLKEEVDCLLKENEKLNEQVKKFRKETLENQDYIEKLETNERKLRQQLKEKSTSDVTSEQVMELKKQINKEKRKNIEIQEQYNHLNDDFQKIRDLNLGEMLEKDKKITKLSKDLREAERKMLDIQSVFNSNQPQIIAHNRNPSPFGTLNLDHNHNRNISYNPLSTTLSNNTPNIRGYHQSQNSQLHYQQSPKVINNNGNSNNNPQIMCGVVQEGNQMMKTIPQLEYTLLKTCQRMADSAIRMECGLCFQVFETPDFDIHIMQDHPQPKHMRNQTQNAFPNTSTIANQNNLAPYSSNKNNNAAGKRYAEDLQASTQQLASLLQSSPRSKNVKSRDNNSGQQNKWIQNSRSFTCLLNDLNEIEEEEKVSTNQTNANNTTANNENTDQSYFKIQQQQQQQQTIKSKSPNMIQQQDSERTKSRNANNPNINGSSLQMSTLQSGNTIQSVLRSQKELKKQKSNLSITQTANTSRVQQQQPQSVTVLTACRTEIQNLKRENKKMSHQLQNQEQKIHDISKDCTQIKRHVKKDTKKQNVSSVADEIKGLLEKIVTIQGKDNGQPGSYTSRQNNNIPMSTDSIVELRSSASSVYNKKKKANHKKKRNDKSPLQNIVLSQNNHFVSNDNNQQSHRENKENMQLAAKHQTHVSNKLPRKNLQEQFNNHDKLENFSSSSSGDYSKRSIIAIEKRSKIIKKTEELCSNSPKRYKNYFEIIKSVVEPTTNSGSNSNQATARNNLRGHHRYSPTSTNDENSNSKLKQVRSQLRVHQNDHNQYQHSPNLNPAFQNLNTNPAYENTTNDNRNSRNMNMPFAISNSKYINNNFQNTINSSHNNLVLYDSSNTDIFKSKQLKYQPTVHLTTKEMQQHSKFHYHRSNESARQNEFDQQNYSIDMDGDAARHINILNNGSSSNNSSDDFEEAQTNRDRRQEVRRSNEKVPNLGEGIFQQQPENEFVTGRFCDNGAQGKSFLFKGNSNNNSHNNSTIRNHLKSNTRL</sequence>
<accession>A0A078AP66</accession>
<feature type="region of interest" description="Disordered" evidence="2">
    <location>
        <begin position="1300"/>
        <end position="1324"/>
    </location>
</feature>
<feature type="region of interest" description="Disordered" evidence="2">
    <location>
        <begin position="1052"/>
        <end position="1094"/>
    </location>
</feature>
<reference evidence="3 4" key="1">
    <citation type="submission" date="2014-06" db="EMBL/GenBank/DDBJ databases">
        <authorList>
            <person name="Swart Estienne"/>
        </authorList>
    </citation>
    <scope>NUCLEOTIDE SEQUENCE [LARGE SCALE GENOMIC DNA]</scope>
    <source>
        <strain evidence="3 4">130c</strain>
    </source>
</reference>
<feature type="compositionally biased region" description="Polar residues" evidence="2">
    <location>
        <begin position="757"/>
        <end position="777"/>
    </location>
</feature>
<name>A0A078AP66_STYLE</name>
<dbReference type="Proteomes" id="UP000039865">
    <property type="component" value="Unassembled WGS sequence"/>
</dbReference>
<feature type="compositionally biased region" description="Basic residues" evidence="2">
    <location>
        <begin position="925"/>
        <end position="937"/>
    </location>
</feature>
<protein>
    <submittedName>
        <fullName evidence="3">Uncharacterized protein</fullName>
    </submittedName>
</protein>
<feature type="region of interest" description="Disordered" evidence="2">
    <location>
        <begin position="41"/>
        <end position="61"/>
    </location>
</feature>
<evidence type="ECO:0000313" key="3">
    <source>
        <dbReference type="EMBL" id="CDW83112.1"/>
    </source>
</evidence>
<feature type="compositionally biased region" description="Polar residues" evidence="2">
    <location>
        <begin position="1076"/>
        <end position="1094"/>
    </location>
</feature>
<dbReference type="OrthoDB" id="313592at2759"/>
<proteinExistence type="predicted"/>
<keyword evidence="1" id="KW-0175">Coiled coil</keyword>
<feature type="region of interest" description="Disordered" evidence="2">
    <location>
        <begin position="727"/>
        <end position="777"/>
    </location>
</feature>
<feature type="compositionally biased region" description="Polar residues" evidence="2">
    <location>
        <begin position="940"/>
        <end position="961"/>
    </location>
</feature>
<organism evidence="3 4">
    <name type="scientific">Stylonychia lemnae</name>
    <name type="common">Ciliate</name>
    <dbReference type="NCBI Taxonomy" id="5949"/>
    <lineage>
        <taxon>Eukaryota</taxon>
        <taxon>Sar</taxon>
        <taxon>Alveolata</taxon>
        <taxon>Ciliophora</taxon>
        <taxon>Intramacronucleata</taxon>
        <taxon>Spirotrichea</taxon>
        <taxon>Stichotrichia</taxon>
        <taxon>Sporadotrichida</taxon>
        <taxon>Oxytrichidae</taxon>
        <taxon>Stylonychinae</taxon>
        <taxon>Stylonychia</taxon>
    </lineage>
</organism>
<feature type="compositionally biased region" description="Polar residues" evidence="2">
    <location>
        <begin position="737"/>
        <end position="749"/>
    </location>
</feature>
<evidence type="ECO:0000313" key="4">
    <source>
        <dbReference type="Proteomes" id="UP000039865"/>
    </source>
</evidence>
<feature type="compositionally biased region" description="Basic and acidic residues" evidence="2">
    <location>
        <begin position="49"/>
        <end position="61"/>
    </location>
</feature>
<feature type="region of interest" description="Disordered" evidence="2">
    <location>
        <begin position="617"/>
        <end position="639"/>
    </location>
</feature>
<dbReference type="OMA" id="ESKNSHI"/>
<feature type="compositionally biased region" description="Low complexity" evidence="2">
    <location>
        <begin position="1303"/>
        <end position="1312"/>
    </location>
</feature>